<evidence type="ECO:0000256" key="4">
    <source>
        <dbReference type="ARBA" id="ARBA00022741"/>
    </source>
</evidence>
<proteinExistence type="inferred from homology"/>
<dbReference type="RefSeq" id="XP_014180401.1">
    <property type="nucleotide sequence ID" value="XM_014324926.1"/>
</dbReference>
<dbReference type="OrthoDB" id="5844513at2759"/>
<dbReference type="CDD" id="cd07957">
    <property type="entry name" value="Anticodon_Ia_Met"/>
    <property type="match status" value="1"/>
</dbReference>
<dbReference type="PANTHER" id="PTHR45765">
    <property type="entry name" value="METHIONINE--TRNA LIGASE"/>
    <property type="match status" value="1"/>
</dbReference>
<dbReference type="InterPro" id="IPR041872">
    <property type="entry name" value="Anticodon_Met"/>
</dbReference>
<dbReference type="Pfam" id="PF09334">
    <property type="entry name" value="tRNA-synt_1g"/>
    <property type="match status" value="2"/>
</dbReference>
<evidence type="ECO:0000256" key="2">
    <source>
        <dbReference type="ARBA" id="ARBA00012838"/>
    </source>
</evidence>
<dbReference type="GeneID" id="25985432"/>
<feature type="domain" description="Methionyl/Leucyl tRNA synthetase" evidence="12">
    <location>
        <begin position="87"/>
        <end position="382"/>
    </location>
</feature>
<name>J6F1I6_TRIAS</name>
<keyword evidence="4 10" id="KW-0547">Nucleotide-binding</keyword>
<dbReference type="SUPFAM" id="SSF52374">
    <property type="entry name" value="Nucleotidylyl transferase"/>
    <property type="match status" value="1"/>
</dbReference>
<evidence type="ECO:0000256" key="3">
    <source>
        <dbReference type="ARBA" id="ARBA00022598"/>
    </source>
</evidence>
<dbReference type="InterPro" id="IPR009080">
    <property type="entry name" value="tRNAsynth_Ia_anticodon-bd"/>
</dbReference>
<evidence type="ECO:0000256" key="1">
    <source>
        <dbReference type="ARBA" id="ARBA00005594"/>
    </source>
</evidence>
<dbReference type="InterPro" id="IPR033911">
    <property type="entry name" value="MetRS_core"/>
</dbReference>
<feature type="region of interest" description="Disordered" evidence="11">
    <location>
        <begin position="668"/>
        <end position="690"/>
    </location>
</feature>
<keyword evidence="3 10" id="KW-0436">Ligase</keyword>
<evidence type="ECO:0000313" key="15">
    <source>
        <dbReference type="Proteomes" id="UP000002748"/>
    </source>
</evidence>
<dbReference type="PRINTS" id="PR01041">
    <property type="entry name" value="TRNASYNTHMET"/>
</dbReference>
<evidence type="ECO:0000256" key="6">
    <source>
        <dbReference type="ARBA" id="ARBA00022917"/>
    </source>
</evidence>
<evidence type="ECO:0000313" key="14">
    <source>
        <dbReference type="EMBL" id="EJT49007.1"/>
    </source>
</evidence>
<dbReference type="Gene3D" id="2.20.28.20">
    <property type="entry name" value="Methionyl-tRNA synthetase, Zn-domain"/>
    <property type="match status" value="1"/>
</dbReference>
<dbReference type="KEGG" id="tasa:A1Q1_01918"/>
<accession>J6F1I6</accession>
<dbReference type="SUPFAM" id="SSF57770">
    <property type="entry name" value="Methionyl-tRNA synthetase (MetRS), Zn-domain"/>
    <property type="match status" value="1"/>
</dbReference>
<feature type="domain" description="Methionyl-tRNA synthetase anticodon-binding" evidence="13">
    <location>
        <begin position="490"/>
        <end position="634"/>
    </location>
</feature>
<evidence type="ECO:0000259" key="13">
    <source>
        <dbReference type="Pfam" id="PF19303"/>
    </source>
</evidence>
<dbReference type="InterPro" id="IPR023458">
    <property type="entry name" value="Met-tRNA_ligase_1"/>
</dbReference>
<evidence type="ECO:0000256" key="10">
    <source>
        <dbReference type="RuleBase" id="RU363039"/>
    </source>
</evidence>
<comment type="caution">
    <text evidence="14">The sequence shown here is derived from an EMBL/GenBank/DDBJ whole genome shotgun (WGS) entry which is preliminary data.</text>
</comment>
<dbReference type="EC" id="6.1.1.10" evidence="2"/>
<evidence type="ECO:0000259" key="12">
    <source>
        <dbReference type="Pfam" id="PF09334"/>
    </source>
</evidence>
<comment type="catalytic activity">
    <reaction evidence="9">
        <text>tRNA(Met) + L-methionine + ATP = L-methionyl-tRNA(Met) + AMP + diphosphate</text>
        <dbReference type="Rhea" id="RHEA:13481"/>
        <dbReference type="Rhea" id="RHEA-COMP:9667"/>
        <dbReference type="Rhea" id="RHEA-COMP:9698"/>
        <dbReference type="ChEBI" id="CHEBI:30616"/>
        <dbReference type="ChEBI" id="CHEBI:33019"/>
        <dbReference type="ChEBI" id="CHEBI:57844"/>
        <dbReference type="ChEBI" id="CHEBI:78442"/>
        <dbReference type="ChEBI" id="CHEBI:78530"/>
        <dbReference type="ChEBI" id="CHEBI:456215"/>
        <dbReference type="EC" id="6.1.1.10"/>
    </reaction>
</comment>
<keyword evidence="7 10" id="KW-0030">Aminoacyl-tRNA synthetase</keyword>
<evidence type="ECO:0000256" key="7">
    <source>
        <dbReference type="ARBA" id="ARBA00023146"/>
    </source>
</evidence>
<keyword evidence="6 10" id="KW-0648">Protein biosynthesis</keyword>
<protein>
    <recommendedName>
        <fullName evidence="2">methionine--tRNA ligase</fullName>
        <ecNumber evidence="2">6.1.1.10</ecNumber>
    </recommendedName>
    <alternativeName>
        <fullName evidence="8">Methionyl-tRNA synthetase</fullName>
    </alternativeName>
</protein>
<gene>
    <name evidence="14" type="ORF">A1Q1_01918</name>
</gene>
<evidence type="ECO:0000256" key="11">
    <source>
        <dbReference type="SAM" id="MobiDB-lite"/>
    </source>
</evidence>
<dbReference type="GO" id="GO:0005524">
    <property type="term" value="F:ATP binding"/>
    <property type="evidence" value="ECO:0007669"/>
    <property type="project" value="UniProtKB-KW"/>
</dbReference>
<evidence type="ECO:0000256" key="9">
    <source>
        <dbReference type="ARBA" id="ARBA00047364"/>
    </source>
</evidence>
<dbReference type="Gene3D" id="3.40.50.620">
    <property type="entry name" value="HUPs"/>
    <property type="match status" value="2"/>
</dbReference>
<sequence>MAGVQANRVRRSGREGNWSSAFVIAARIPLLSPPPSSSTTLPRFIELPPALGIETLAMADRKIRQDDSILMHIHDPADGPVLPKEDVNNVPHLGNIIGSTLSADVFARYNRIQNIPTLFVCGTDEYGTATETKALEEGVTPMELCTKFNKLHTEVYKWFQIGFDQWGRTSDPAQTEVTQDIYKHIQDNGYFELETSEQTYCEDDKLFLADRFVEGECPNCGYDDARGDQCDKCALTFSSPTELKNPRCKRNKNHKVSVRPSTHACIRLNAIQPKLEKWLQEQRVKGKWASNVVITDKGEIVEPRMLGEGLRPSAVTRDLNWGVAVPKVGDPEADEKLANKVIYVWFDAPIGYISMTKSYTDEWQKWWMNPDNVELFQFMGKDTEYLNYEDTKFSKSRNIGVFGTQAAEIGQPPSVWRYYLISNRPETSDSAFQWSKFISAVNSELLANLGNFVNRVIKFVNAKFDSVVPGPSDTKGGEVSETPRDSSEGAKIDAEFYKDINAKLQEYKEAMDATKLRNGLFLAMSLSARGNQYLQDSGLDNALLAENPERCGEVCLNAINLIYALTAVFHPFMPETSEDILKQLNAPARTLPLKFSIDILPGHKLGKAAHLFQRIDNTDGKAELKWKRQFGGVDAAAADGADAAADKQAKAPKAEDHKGNWAKANEAKKKKAEAAAAAAAAKSPEERELESKLEAQNLLVKNIRTGKAEGDAAKEGAAARALKAQLQELRKKLKEAKI</sequence>
<dbReference type="FunFam" id="1.10.730.10:FF:000037">
    <property type="entry name" value="Methionyl-tRNA synthetase"/>
    <property type="match status" value="1"/>
</dbReference>
<dbReference type="GO" id="GO:0006431">
    <property type="term" value="P:methionyl-tRNA aminoacylation"/>
    <property type="evidence" value="ECO:0007669"/>
    <property type="project" value="InterPro"/>
</dbReference>
<dbReference type="GO" id="GO:0017101">
    <property type="term" value="C:aminoacyl-tRNA synthetase multienzyme complex"/>
    <property type="evidence" value="ECO:0007669"/>
    <property type="project" value="TreeGrafter"/>
</dbReference>
<evidence type="ECO:0000256" key="8">
    <source>
        <dbReference type="ARBA" id="ARBA00030904"/>
    </source>
</evidence>
<reference evidence="14 15" key="1">
    <citation type="journal article" date="2012" name="Eukaryot. Cell">
        <title>Draft genome sequence of CBS 2479, the standard type strain of Trichosporon asahii.</title>
        <authorList>
            <person name="Yang R.Y."/>
            <person name="Li H.T."/>
            <person name="Zhu H."/>
            <person name="Zhou G.P."/>
            <person name="Wang M."/>
            <person name="Wang L."/>
        </authorList>
    </citation>
    <scope>NUCLEOTIDE SEQUENCE [LARGE SCALE GENOMIC DNA]</scope>
    <source>
        <strain evidence="15">ATCC 90039 / CBS 2479 / JCM 2466 / KCTC 7840 / NCYC 2677 / UAMH 7654</strain>
    </source>
</reference>
<dbReference type="SUPFAM" id="SSF47323">
    <property type="entry name" value="Anticodon-binding domain of a subclass of class I aminoacyl-tRNA synthetases"/>
    <property type="match status" value="1"/>
</dbReference>
<evidence type="ECO:0000256" key="5">
    <source>
        <dbReference type="ARBA" id="ARBA00022840"/>
    </source>
</evidence>
<dbReference type="GO" id="GO:0004825">
    <property type="term" value="F:methionine-tRNA ligase activity"/>
    <property type="evidence" value="ECO:0007669"/>
    <property type="project" value="UniProtKB-EC"/>
</dbReference>
<dbReference type="Gene3D" id="1.10.730.10">
    <property type="entry name" value="Isoleucyl-tRNA Synthetase, Domain 1"/>
    <property type="match status" value="1"/>
</dbReference>
<dbReference type="VEuPathDB" id="FungiDB:A1Q1_01918"/>
<dbReference type="GO" id="GO:0005829">
    <property type="term" value="C:cytosol"/>
    <property type="evidence" value="ECO:0007669"/>
    <property type="project" value="TreeGrafter"/>
</dbReference>
<dbReference type="EMBL" id="ALBS01000182">
    <property type="protein sequence ID" value="EJT49007.1"/>
    <property type="molecule type" value="Genomic_DNA"/>
</dbReference>
<dbReference type="InterPro" id="IPR029038">
    <property type="entry name" value="MetRS_Zn"/>
</dbReference>
<keyword evidence="5 10" id="KW-0067">ATP-binding</keyword>
<dbReference type="PANTHER" id="PTHR45765:SF1">
    <property type="entry name" value="METHIONINE--TRNA LIGASE, CYTOPLASMIC"/>
    <property type="match status" value="1"/>
</dbReference>
<comment type="similarity">
    <text evidence="1 10">Belongs to the class-I aminoacyl-tRNA synthetase family.</text>
</comment>
<feature type="domain" description="Methionyl/Leucyl tRNA synthetase" evidence="12">
    <location>
        <begin position="383"/>
        <end position="456"/>
    </location>
</feature>
<dbReference type="InterPro" id="IPR014729">
    <property type="entry name" value="Rossmann-like_a/b/a_fold"/>
</dbReference>
<dbReference type="InterPro" id="IPR015413">
    <property type="entry name" value="Methionyl/Leucyl_tRNA_Synth"/>
</dbReference>
<dbReference type="Proteomes" id="UP000002748">
    <property type="component" value="Unassembled WGS sequence"/>
</dbReference>
<organism evidence="14 15">
    <name type="scientific">Trichosporon asahii var. asahii (strain ATCC 90039 / CBS 2479 / JCM 2466 / KCTC 7840 / NBRC 103889/ NCYC 2677 / UAMH 7654)</name>
    <name type="common">Yeast</name>
    <dbReference type="NCBI Taxonomy" id="1186058"/>
    <lineage>
        <taxon>Eukaryota</taxon>
        <taxon>Fungi</taxon>
        <taxon>Dikarya</taxon>
        <taxon>Basidiomycota</taxon>
        <taxon>Agaricomycotina</taxon>
        <taxon>Tremellomycetes</taxon>
        <taxon>Trichosporonales</taxon>
        <taxon>Trichosporonaceae</taxon>
        <taxon>Trichosporon</taxon>
    </lineage>
</organism>
<dbReference type="HOGENOM" id="CLU_009710_3_2_1"/>
<dbReference type="Pfam" id="PF19303">
    <property type="entry name" value="Anticodon_3"/>
    <property type="match status" value="1"/>
</dbReference>
<dbReference type="AlphaFoldDB" id="J6F1I6"/>